<evidence type="ECO:0000313" key="2">
    <source>
        <dbReference type="Proteomes" id="UP000789702"/>
    </source>
</evidence>
<evidence type="ECO:0000313" key="1">
    <source>
        <dbReference type="EMBL" id="CAG8636957.1"/>
    </source>
</evidence>
<name>A0ACA9N857_9GLOM</name>
<proteinExistence type="predicted"/>
<organism evidence="1 2">
    <name type="scientific">Dentiscutata heterogama</name>
    <dbReference type="NCBI Taxonomy" id="1316150"/>
    <lineage>
        <taxon>Eukaryota</taxon>
        <taxon>Fungi</taxon>
        <taxon>Fungi incertae sedis</taxon>
        <taxon>Mucoromycota</taxon>
        <taxon>Glomeromycotina</taxon>
        <taxon>Glomeromycetes</taxon>
        <taxon>Diversisporales</taxon>
        <taxon>Gigasporaceae</taxon>
        <taxon>Dentiscutata</taxon>
    </lineage>
</organism>
<feature type="non-terminal residue" evidence="1">
    <location>
        <position position="1"/>
    </location>
</feature>
<comment type="caution">
    <text evidence="1">The sequence shown here is derived from an EMBL/GenBank/DDBJ whole genome shotgun (WGS) entry which is preliminary data.</text>
</comment>
<accession>A0ACA9N857</accession>
<protein>
    <submittedName>
        <fullName evidence="1">15550_t:CDS:1</fullName>
    </submittedName>
</protein>
<sequence>RLPLFCHQIFTEQIQLILNSATLSPPNKWVMISYTDEEDEDEYDSTSGITSSNSLASSNILKKQTTLSKYVGRSLTASEISKFECLKELLIDEEFEEEQDDLDIADIDFLDSETHFAENQAAKWKLHDLFLLNLRFPFE</sequence>
<gene>
    <name evidence="1" type="ORF">DHETER_LOCUS8653</name>
</gene>
<keyword evidence="2" id="KW-1185">Reference proteome</keyword>
<dbReference type="EMBL" id="CAJVPU010014047">
    <property type="protein sequence ID" value="CAG8636957.1"/>
    <property type="molecule type" value="Genomic_DNA"/>
</dbReference>
<reference evidence="1" key="1">
    <citation type="submission" date="2021-06" db="EMBL/GenBank/DDBJ databases">
        <authorList>
            <person name="Kallberg Y."/>
            <person name="Tangrot J."/>
            <person name="Rosling A."/>
        </authorList>
    </citation>
    <scope>NUCLEOTIDE SEQUENCE</scope>
    <source>
        <strain evidence="1">IL203A</strain>
    </source>
</reference>
<dbReference type="Proteomes" id="UP000789702">
    <property type="component" value="Unassembled WGS sequence"/>
</dbReference>